<dbReference type="AlphaFoldDB" id="A0A1B1BQ94"/>
<dbReference type="Gene3D" id="1.10.357.10">
    <property type="entry name" value="Tetracycline Repressor, domain 2"/>
    <property type="match status" value="1"/>
</dbReference>
<organism evidence="7 8">
    <name type="scientific">Cryobacterium arcticum</name>
    <dbReference type="NCBI Taxonomy" id="670052"/>
    <lineage>
        <taxon>Bacteria</taxon>
        <taxon>Bacillati</taxon>
        <taxon>Actinomycetota</taxon>
        <taxon>Actinomycetes</taxon>
        <taxon>Micrococcales</taxon>
        <taxon>Microbacteriaceae</taxon>
        <taxon>Cryobacterium</taxon>
    </lineage>
</organism>
<keyword evidence="1" id="KW-0678">Repressor</keyword>
<evidence type="ECO:0000256" key="5">
    <source>
        <dbReference type="PROSITE-ProRule" id="PRU00335"/>
    </source>
</evidence>
<feature type="domain" description="HTH tetR-type" evidence="6">
    <location>
        <begin position="1"/>
        <end position="61"/>
    </location>
</feature>
<evidence type="ECO:0000256" key="2">
    <source>
        <dbReference type="ARBA" id="ARBA00023015"/>
    </source>
</evidence>
<evidence type="ECO:0000256" key="1">
    <source>
        <dbReference type="ARBA" id="ARBA00022491"/>
    </source>
</evidence>
<dbReference type="PANTHER" id="PTHR47506:SF6">
    <property type="entry name" value="HTH-TYPE TRANSCRIPTIONAL REPRESSOR NEMR"/>
    <property type="match status" value="1"/>
</dbReference>
<dbReference type="EMBL" id="CP016282">
    <property type="protein sequence ID" value="ANP74705.1"/>
    <property type="molecule type" value="Genomic_DNA"/>
</dbReference>
<evidence type="ECO:0000313" key="7">
    <source>
        <dbReference type="EMBL" id="ANP74705.1"/>
    </source>
</evidence>
<dbReference type="InterPro" id="IPR001647">
    <property type="entry name" value="HTH_TetR"/>
</dbReference>
<evidence type="ECO:0000256" key="4">
    <source>
        <dbReference type="ARBA" id="ARBA00023163"/>
    </source>
</evidence>
<evidence type="ECO:0000256" key="3">
    <source>
        <dbReference type="ARBA" id="ARBA00023125"/>
    </source>
</evidence>
<keyword evidence="4" id="KW-0804">Transcription</keyword>
<protein>
    <submittedName>
        <fullName evidence="7">TetR family transcriptional regulator</fullName>
    </submittedName>
</protein>
<proteinExistence type="predicted"/>
<dbReference type="InterPro" id="IPR009057">
    <property type="entry name" value="Homeodomain-like_sf"/>
</dbReference>
<feature type="DNA-binding region" description="H-T-H motif" evidence="5">
    <location>
        <begin position="24"/>
        <end position="43"/>
    </location>
</feature>
<dbReference type="Pfam" id="PF13977">
    <property type="entry name" value="TetR_C_6"/>
    <property type="match status" value="1"/>
</dbReference>
<dbReference type="PROSITE" id="PS50977">
    <property type="entry name" value="HTH_TETR_2"/>
    <property type="match status" value="1"/>
</dbReference>
<keyword evidence="8" id="KW-1185">Reference proteome</keyword>
<dbReference type="PANTHER" id="PTHR47506">
    <property type="entry name" value="TRANSCRIPTIONAL REGULATORY PROTEIN"/>
    <property type="match status" value="1"/>
</dbReference>
<name>A0A1B1BQ94_9MICO</name>
<gene>
    <name evidence="7" type="ORF">PA27867_3790</name>
</gene>
<dbReference type="InterPro" id="IPR039538">
    <property type="entry name" value="BetI_C"/>
</dbReference>
<evidence type="ECO:0000259" key="6">
    <source>
        <dbReference type="PROSITE" id="PS50977"/>
    </source>
</evidence>
<dbReference type="STRING" id="670052.PA27867_3790"/>
<dbReference type="KEGG" id="cart:PA27867_3790"/>
<dbReference type="Pfam" id="PF00440">
    <property type="entry name" value="TetR_N"/>
    <property type="match status" value="1"/>
</dbReference>
<dbReference type="SUPFAM" id="SSF48498">
    <property type="entry name" value="Tetracyclin repressor-like, C-terminal domain"/>
    <property type="match status" value="1"/>
</dbReference>
<evidence type="ECO:0000313" key="8">
    <source>
        <dbReference type="Proteomes" id="UP000092582"/>
    </source>
</evidence>
<dbReference type="GO" id="GO:0003677">
    <property type="term" value="F:DNA binding"/>
    <property type="evidence" value="ECO:0007669"/>
    <property type="project" value="UniProtKB-UniRule"/>
</dbReference>
<dbReference type="Proteomes" id="UP000092582">
    <property type="component" value="Chromosome 1"/>
</dbReference>
<sequence length="189" mass="19645">MDRTDELAAAALRLVTVGGLPAVTFRSVAAESGWSLGAVQKTFPTKDALVRATLAYAQSSIAVRLSVDPGRPTLRSWLVELVMATLPLDDARRSACLVGVAVSDRAPFDPELAVSLAGWDAELRGNLARLAGRARHEGELHPGVDGESLARAVLAFAAGLAGQLLYDPVDEATVLALVQGIVAGLTPAP</sequence>
<reference evidence="7 8" key="1">
    <citation type="submission" date="2016-06" db="EMBL/GenBank/DDBJ databases">
        <title>Genome sequencing of Cryobacterium arcticum PAMC 27867.</title>
        <authorList>
            <person name="Lee J."/>
            <person name="Kim O.-S."/>
        </authorList>
    </citation>
    <scope>NUCLEOTIDE SEQUENCE [LARGE SCALE GENOMIC DNA]</scope>
    <source>
        <strain evidence="7 8">PAMC 27867</strain>
    </source>
</reference>
<keyword evidence="3 5" id="KW-0238">DNA-binding</keyword>
<dbReference type="InterPro" id="IPR036271">
    <property type="entry name" value="Tet_transcr_reg_TetR-rel_C_sf"/>
</dbReference>
<accession>A0A1B1BQ94</accession>
<dbReference type="RefSeq" id="WP_066598614.1">
    <property type="nucleotide sequence ID" value="NZ_CP016282.1"/>
</dbReference>
<keyword evidence="2" id="KW-0805">Transcription regulation</keyword>
<dbReference type="SUPFAM" id="SSF46689">
    <property type="entry name" value="Homeodomain-like"/>
    <property type="match status" value="1"/>
</dbReference>